<evidence type="ECO:0000313" key="5">
    <source>
        <dbReference type="EMBL" id="KRK95006.1"/>
    </source>
</evidence>
<dbReference type="PRINTS" id="PR00868">
    <property type="entry name" value="DNAPOLI"/>
</dbReference>
<dbReference type="InterPro" id="IPR001098">
    <property type="entry name" value="DNA-dir_DNA_pol_A_palm_dom"/>
</dbReference>
<accession>A0A0R1LGK3</accession>
<dbReference type="PATRIC" id="fig|1423715.3.peg.2264"/>
<comment type="catalytic activity">
    <reaction evidence="3">
        <text>DNA(n) + a 2'-deoxyribonucleoside 5'-triphosphate = DNA(n+1) + diphosphate</text>
        <dbReference type="Rhea" id="RHEA:22508"/>
        <dbReference type="Rhea" id="RHEA-COMP:17339"/>
        <dbReference type="Rhea" id="RHEA-COMP:17340"/>
        <dbReference type="ChEBI" id="CHEBI:33019"/>
        <dbReference type="ChEBI" id="CHEBI:61560"/>
        <dbReference type="ChEBI" id="CHEBI:173112"/>
        <dbReference type="EC" id="2.7.7.7"/>
    </reaction>
</comment>
<evidence type="ECO:0000256" key="3">
    <source>
        <dbReference type="ARBA" id="ARBA00049244"/>
    </source>
</evidence>
<dbReference type="Pfam" id="PF00476">
    <property type="entry name" value="DNA_pol_A"/>
    <property type="match status" value="1"/>
</dbReference>
<keyword evidence="2" id="KW-0235">DNA replication</keyword>
<comment type="caution">
    <text evidence="5">The sequence shown here is derived from an EMBL/GenBank/DDBJ whole genome shotgun (WGS) entry which is preliminary data.</text>
</comment>
<keyword evidence="6" id="KW-1185">Reference proteome</keyword>
<evidence type="ECO:0000256" key="2">
    <source>
        <dbReference type="ARBA" id="ARBA00022705"/>
    </source>
</evidence>
<organism evidence="5 6">
    <name type="scientific">Levilactobacillus acidifarinae DSM 19394 = JCM 15949</name>
    <dbReference type="NCBI Taxonomy" id="1423715"/>
    <lineage>
        <taxon>Bacteria</taxon>
        <taxon>Bacillati</taxon>
        <taxon>Bacillota</taxon>
        <taxon>Bacilli</taxon>
        <taxon>Lactobacillales</taxon>
        <taxon>Lactobacillaceae</taxon>
        <taxon>Levilactobacillus</taxon>
    </lineage>
</organism>
<feature type="domain" description="DNA-directed DNA polymerase family A palm" evidence="4">
    <location>
        <begin position="179"/>
        <end position="363"/>
    </location>
</feature>
<proteinExistence type="predicted"/>
<name>A0A0R1LGK3_9LACO</name>
<dbReference type="GO" id="GO:0006261">
    <property type="term" value="P:DNA-templated DNA replication"/>
    <property type="evidence" value="ECO:0007669"/>
    <property type="project" value="InterPro"/>
</dbReference>
<dbReference type="EC" id="2.7.7.7" evidence="1"/>
<dbReference type="AlphaFoldDB" id="A0A0R1LGK3"/>
<reference evidence="5 6" key="1">
    <citation type="journal article" date="2015" name="Genome Announc.">
        <title>Expanding the biotechnology potential of lactobacilli through comparative genomics of 213 strains and associated genera.</title>
        <authorList>
            <person name="Sun Z."/>
            <person name="Harris H.M."/>
            <person name="McCann A."/>
            <person name="Guo C."/>
            <person name="Argimon S."/>
            <person name="Zhang W."/>
            <person name="Yang X."/>
            <person name="Jeffery I.B."/>
            <person name="Cooney J.C."/>
            <person name="Kagawa T.F."/>
            <person name="Liu W."/>
            <person name="Song Y."/>
            <person name="Salvetti E."/>
            <person name="Wrobel A."/>
            <person name="Rasinkangas P."/>
            <person name="Parkhill J."/>
            <person name="Rea M.C."/>
            <person name="O'Sullivan O."/>
            <person name="Ritari J."/>
            <person name="Douillard F.P."/>
            <person name="Paul Ross R."/>
            <person name="Yang R."/>
            <person name="Briner A.E."/>
            <person name="Felis G.E."/>
            <person name="de Vos W.M."/>
            <person name="Barrangou R."/>
            <person name="Klaenhammer T.R."/>
            <person name="Caufield P.W."/>
            <person name="Cui Y."/>
            <person name="Zhang H."/>
            <person name="O'Toole P.W."/>
        </authorList>
    </citation>
    <scope>NUCLEOTIDE SEQUENCE [LARGE SCALE GENOMIC DNA]</scope>
    <source>
        <strain evidence="5 6">DSM 19394</strain>
    </source>
</reference>
<dbReference type="STRING" id="1423715.FD25_GL002191"/>
<dbReference type="Gene3D" id="3.30.70.370">
    <property type="match status" value="1"/>
</dbReference>
<evidence type="ECO:0000259" key="4">
    <source>
        <dbReference type="SMART" id="SM00482"/>
    </source>
</evidence>
<dbReference type="InterPro" id="IPR002298">
    <property type="entry name" value="DNA_polymerase_A"/>
</dbReference>
<dbReference type="SMART" id="SM00482">
    <property type="entry name" value="POLAc"/>
    <property type="match status" value="1"/>
</dbReference>
<dbReference type="PANTHER" id="PTHR10133:SF27">
    <property type="entry name" value="DNA POLYMERASE NU"/>
    <property type="match status" value="1"/>
</dbReference>
<gene>
    <name evidence="5" type="ORF">FD25_GL002191</name>
</gene>
<dbReference type="InterPro" id="IPR043502">
    <property type="entry name" value="DNA/RNA_pol_sf"/>
</dbReference>
<dbReference type="GO" id="GO:0003887">
    <property type="term" value="F:DNA-directed DNA polymerase activity"/>
    <property type="evidence" value="ECO:0007669"/>
    <property type="project" value="UniProtKB-EC"/>
</dbReference>
<dbReference type="OrthoDB" id="3010383at2"/>
<dbReference type="RefSeq" id="WP_057802978.1">
    <property type="nucleotide sequence ID" value="NZ_AZDV01000023.1"/>
</dbReference>
<dbReference type="Gene3D" id="1.10.150.20">
    <property type="entry name" value="5' to 3' exonuclease, C-terminal subdomain"/>
    <property type="match status" value="1"/>
</dbReference>
<dbReference type="SUPFAM" id="SSF56672">
    <property type="entry name" value="DNA/RNA polymerases"/>
    <property type="match status" value="1"/>
</dbReference>
<dbReference type="PANTHER" id="PTHR10133">
    <property type="entry name" value="DNA POLYMERASE I"/>
    <property type="match status" value="1"/>
</dbReference>
<protein>
    <recommendedName>
        <fullName evidence="1">DNA-directed DNA polymerase</fullName>
        <ecNumber evidence="1">2.7.7.7</ecNumber>
    </recommendedName>
</protein>
<dbReference type="GO" id="GO:0006302">
    <property type="term" value="P:double-strand break repair"/>
    <property type="evidence" value="ECO:0007669"/>
    <property type="project" value="TreeGrafter"/>
</dbReference>
<dbReference type="Proteomes" id="UP000051955">
    <property type="component" value="Unassembled WGS sequence"/>
</dbReference>
<evidence type="ECO:0000256" key="1">
    <source>
        <dbReference type="ARBA" id="ARBA00012417"/>
    </source>
</evidence>
<dbReference type="GO" id="GO:0003677">
    <property type="term" value="F:DNA binding"/>
    <property type="evidence" value="ECO:0007669"/>
    <property type="project" value="InterPro"/>
</dbReference>
<dbReference type="EMBL" id="AZDV01000023">
    <property type="protein sequence ID" value="KRK95006.1"/>
    <property type="molecule type" value="Genomic_DNA"/>
</dbReference>
<evidence type="ECO:0000313" key="6">
    <source>
        <dbReference type="Proteomes" id="UP000051955"/>
    </source>
</evidence>
<sequence>MLRIKSTNTVTDDAGHTFSWDSICHMLLWVVPTVLNQQSLGRANEYFSQFPLFQMLFKLECQALPVVQQMERNGLILNKSSWENEISFHKKSADGYKHVLDSGALPLDLYKEYQEERRLVLTFGDKLFRLSQAIPGSADKVRITGNWEMYGTNSGRFNCRQLPMMALPKLMWEDLSPLEDGYSYYSADLANFELRVAAALTGCGAMQEFFKRGVDVHSYNGDMFNQELHLDLDPRDCHKLGKIVAFTLMYGGSERRVLESIEDLVGHEIDWNGPWHVKQLFLKQYPEFVSLLMPNDSQTLHTPFGDAPINVGLKKTQMVNLPVQMCGAILYKQCLVACYEQVKSAKIRLGVHDELIFEVKDSEASIFEQEVTQVVEATLNHVWPALETEGILNVTLKGGF</sequence>